<organism evidence="2 3">
    <name type="scientific">Limnovirga soli</name>
    <dbReference type="NCBI Taxonomy" id="2656915"/>
    <lineage>
        <taxon>Bacteria</taxon>
        <taxon>Pseudomonadati</taxon>
        <taxon>Bacteroidota</taxon>
        <taxon>Chitinophagia</taxon>
        <taxon>Chitinophagales</taxon>
        <taxon>Chitinophagaceae</taxon>
        <taxon>Limnovirga</taxon>
    </lineage>
</organism>
<evidence type="ECO:0000313" key="3">
    <source>
        <dbReference type="Proteomes" id="UP000598971"/>
    </source>
</evidence>
<gene>
    <name evidence="2" type="ORF">GD597_21430</name>
</gene>
<proteinExistence type="predicted"/>
<dbReference type="AlphaFoldDB" id="A0A8J8JW47"/>
<evidence type="ECO:0000256" key="1">
    <source>
        <dbReference type="SAM" id="SignalP"/>
    </source>
</evidence>
<evidence type="ECO:0000313" key="2">
    <source>
        <dbReference type="EMBL" id="NNV58040.1"/>
    </source>
</evidence>
<sequence length="281" mass="31172">MIKKIFLLLMISPVTVSLFAQNTTTNSKDTTLSAREIKRNERKEKIDKLIKLEEEGAMVFSKQTAWGVKLNTDGWGFIYEHGKYKTITKTNVWWLQFDERKSPKEEKVSTGQDFGGGFLLIGNPFVFGKQNNFYSLKAGLGQQRLIGGKGNKNGVAVSAIYGAGISLGYLKPYYIAVRDTASGGIIDIKYSDATANTFLDPTAITGGAGFGKGFSEGSFVPGVQARLALRFDYGRFKELLSAIEVGVNAEYYTKEMPIMVDNPAKKFFFNGYIAFEFGKRK</sequence>
<protein>
    <recommendedName>
        <fullName evidence="4">Outer membrane protein beta-barrel domain-containing protein</fullName>
    </recommendedName>
</protein>
<feature type="chain" id="PRO_5035302659" description="Outer membrane protein beta-barrel domain-containing protein" evidence="1">
    <location>
        <begin position="21"/>
        <end position="281"/>
    </location>
</feature>
<dbReference type="EMBL" id="WHPF01000026">
    <property type="protein sequence ID" value="NNV58040.1"/>
    <property type="molecule type" value="Genomic_DNA"/>
</dbReference>
<reference evidence="2" key="1">
    <citation type="submission" date="2019-10" db="EMBL/GenBank/DDBJ databases">
        <title>Draft genome sequence of Panacibacter sp. KCS-6.</title>
        <authorList>
            <person name="Yim K.J."/>
        </authorList>
    </citation>
    <scope>NUCLEOTIDE SEQUENCE</scope>
    <source>
        <strain evidence="2">KCS-6</strain>
    </source>
</reference>
<keyword evidence="3" id="KW-1185">Reference proteome</keyword>
<keyword evidence="1" id="KW-0732">Signal</keyword>
<comment type="caution">
    <text evidence="2">The sequence shown here is derived from an EMBL/GenBank/DDBJ whole genome shotgun (WGS) entry which is preliminary data.</text>
</comment>
<dbReference type="RefSeq" id="WP_171609995.1">
    <property type="nucleotide sequence ID" value="NZ_WHPF01000026.1"/>
</dbReference>
<dbReference type="Proteomes" id="UP000598971">
    <property type="component" value="Unassembled WGS sequence"/>
</dbReference>
<feature type="signal peptide" evidence="1">
    <location>
        <begin position="1"/>
        <end position="20"/>
    </location>
</feature>
<accession>A0A8J8JW47</accession>
<name>A0A8J8JW47_9BACT</name>
<evidence type="ECO:0008006" key="4">
    <source>
        <dbReference type="Google" id="ProtNLM"/>
    </source>
</evidence>